<sequence>MRGFEAEFSQAFADRGWVGEITPRLATDRWQRFAADCTAGYPWDLEDYLNDLTMRTVLSEVLEELAGPEAEELRDSIDRIDPDVRRVLAQESFPLHPREQWWLRNSPSYAAKTFSEEFESAYGVRIRPQSRFDDDVTELSRMLADGLTPAEACLRFRDSGRYAAATEGLFLRAARGALGLDRKESRILWSWLTGKTTDAELRSSLARTGR</sequence>
<dbReference type="EMBL" id="VIVR01000001">
    <property type="protein sequence ID" value="TWE18742.1"/>
    <property type="molecule type" value="Genomic_DNA"/>
</dbReference>
<dbReference type="Proteomes" id="UP000318416">
    <property type="component" value="Unassembled WGS sequence"/>
</dbReference>
<protein>
    <submittedName>
        <fullName evidence="1">Uncharacterized protein</fullName>
    </submittedName>
</protein>
<gene>
    <name evidence="1" type="ORF">FB465_3831</name>
</gene>
<reference evidence="1 2" key="1">
    <citation type="submission" date="2019-06" db="EMBL/GenBank/DDBJ databases">
        <title>Sequencing the genomes of 1000 actinobacteria strains.</title>
        <authorList>
            <person name="Klenk H.-P."/>
        </authorList>
    </citation>
    <scope>NUCLEOTIDE SEQUENCE [LARGE SCALE GENOMIC DNA]</scope>
    <source>
        <strain evidence="1 2">DSM 41649</strain>
    </source>
</reference>
<proteinExistence type="predicted"/>
<comment type="caution">
    <text evidence="1">The sequence shown here is derived from an EMBL/GenBank/DDBJ whole genome shotgun (WGS) entry which is preliminary data.</text>
</comment>
<evidence type="ECO:0000313" key="2">
    <source>
        <dbReference type="Proteomes" id="UP000318416"/>
    </source>
</evidence>
<name>A0A561ET05_9ACTN</name>
<dbReference type="OrthoDB" id="4178485at2"/>
<dbReference type="AlphaFoldDB" id="A0A561ET05"/>
<keyword evidence="2" id="KW-1185">Reference proteome</keyword>
<dbReference type="RefSeq" id="WP_145792147.1">
    <property type="nucleotide sequence ID" value="NZ_BAAABR010000031.1"/>
</dbReference>
<evidence type="ECO:0000313" key="1">
    <source>
        <dbReference type="EMBL" id="TWE18742.1"/>
    </source>
</evidence>
<accession>A0A561ET05</accession>
<organism evidence="1 2">
    <name type="scientific">Kitasatospora atroaurantiaca</name>
    <dbReference type="NCBI Taxonomy" id="285545"/>
    <lineage>
        <taxon>Bacteria</taxon>
        <taxon>Bacillati</taxon>
        <taxon>Actinomycetota</taxon>
        <taxon>Actinomycetes</taxon>
        <taxon>Kitasatosporales</taxon>
        <taxon>Streptomycetaceae</taxon>
        <taxon>Kitasatospora</taxon>
    </lineage>
</organism>